<reference evidence="2" key="1">
    <citation type="submission" date="2018-05" db="EMBL/GenBank/DDBJ databases">
        <authorList>
            <person name="Lanie J.A."/>
            <person name="Ng W.-L."/>
            <person name="Kazmierczak K.M."/>
            <person name="Andrzejewski T.M."/>
            <person name="Davidsen T.M."/>
            <person name="Wayne K.J."/>
            <person name="Tettelin H."/>
            <person name="Glass J.I."/>
            <person name="Rusch D."/>
            <person name="Podicherti R."/>
            <person name="Tsui H.-C.T."/>
            <person name="Winkler M.E."/>
        </authorList>
    </citation>
    <scope>NUCLEOTIDE SEQUENCE</scope>
</reference>
<organism evidence="2">
    <name type="scientific">marine metagenome</name>
    <dbReference type="NCBI Taxonomy" id="408172"/>
    <lineage>
        <taxon>unclassified sequences</taxon>
        <taxon>metagenomes</taxon>
        <taxon>ecological metagenomes</taxon>
    </lineage>
</organism>
<dbReference type="AlphaFoldDB" id="A0A383B5V4"/>
<feature type="region of interest" description="Disordered" evidence="1">
    <location>
        <begin position="1"/>
        <end position="53"/>
    </location>
</feature>
<gene>
    <name evidence="2" type="ORF">METZ01_LOCUS467983</name>
</gene>
<evidence type="ECO:0000313" key="2">
    <source>
        <dbReference type="EMBL" id="SVE15129.1"/>
    </source>
</evidence>
<name>A0A383B5V4_9ZZZZ</name>
<dbReference type="EMBL" id="UINC01197570">
    <property type="protein sequence ID" value="SVE15129.1"/>
    <property type="molecule type" value="Genomic_DNA"/>
</dbReference>
<sequence length="53" mass="5853">MSANSNTDKKIGRLKAGTWGRTSGGNRPKTAKIKKRWGSKGARRVAKENLRNI</sequence>
<proteinExistence type="predicted"/>
<accession>A0A383B5V4</accession>
<protein>
    <submittedName>
        <fullName evidence="2">Uncharacterized protein</fullName>
    </submittedName>
</protein>
<evidence type="ECO:0000256" key="1">
    <source>
        <dbReference type="SAM" id="MobiDB-lite"/>
    </source>
</evidence>
<feature type="compositionally biased region" description="Basic residues" evidence="1">
    <location>
        <begin position="29"/>
        <end position="44"/>
    </location>
</feature>